<dbReference type="RefSeq" id="WP_409543866.1">
    <property type="nucleotide sequence ID" value="NZ_JBKBDD010000006.1"/>
</dbReference>
<gene>
    <name evidence="1" type="ORF">ACK4CT_17775</name>
</gene>
<sequence>MPWFLHKELAVTVLGAEVAMGLPYVPDSHPFAKGINNDTLCQALWDATSDRAVPSGASEIMAGRLRAGDLTWFDDTFWFKDVAKSFESGSPDGARFHNKLDLGHTVSISGRFNAARITSDTSFANLKGRSPVFILGYATSVGADEVTLRPIVIATLLYDRPGVFPILMRERVRLWPQEVAEFVGVDFDKRLFQKDLEVLKGVPEDRVKHAFANILGEPETPKDWGGEQFDLWTDRITVNGERYQAAIAFKGPAKFHPMTIADLGKNGDQIDRLANTAADVLIVQHCHSVRAPVVNMLRTYAVQPGRTRRYMVIDGYDTIRILSHFGHL</sequence>
<proteinExistence type="predicted"/>
<protein>
    <recommendedName>
        <fullName evidence="3">Restriction endonuclease</fullName>
    </recommendedName>
</protein>
<dbReference type="EMBL" id="JBKBDD010000006">
    <property type="protein sequence ID" value="MFN6545037.1"/>
    <property type="molecule type" value="Genomic_DNA"/>
</dbReference>
<name>A0ABW9LDH0_9MYCO</name>
<keyword evidence="2" id="KW-1185">Reference proteome</keyword>
<accession>A0ABW9LDH0</accession>
<evidence type="ECO:0008006" key="3">
    <source>
        <dbReference type="Google" id="ProtNLM"/>
    </source>
</evidence>
<reference evidence="1 2" key="1">
    <citation type="submission" date="2024-12" db="EMBL/GenBank/DDBJ databases">
        <title>The coexistence of Mycolicibacterium septicum and Mycolicibacterium nivoides in clinical samples.</title>
        <authorList>
            <person name="Wang C."/>
            <person name="Feng Y."/>
            <person name="Zong Z."/>
        </authorList>
    </citation>
    <scope>NUCLEOTIDE SEQUENCE [LARGE SCALE GENOMIC DNA]</scope>
    <source>
        <strain evidence="1 2">120309</strain>
    </source>
</reference>
<evidence type="ECO:0000313" key="1">
    <source>
        <dbReference type="EMBL" id="MFN6545037.1"/>
    </source>
</evidence>
<organism evidence="1 2">
    <name type="scientific">Mycolicibacterium nivoides</name>
    <dbReference type="NCBI Taxonomy" id="2487344"/>
    <lineage>
        <taxon>Bacteria</taxon>
        <taxon>Bacillati</taxon>
        <taxon>Actinomycetota</taxon>
        <taxon>Actinomycetes</taxon>
        <taxon>Mycobacteriales</taxon>
        <taxon>Mycobacteriaceae</taxon>
        <taxon>Mycolicibacterium</taxon>
    </lineage>
</organism>
<dbReference type="Proteomes" id="UP001635816">
    <property type="component" value="Unassembled WGS sequence"/>
</dbReference>
<comment type="caution">
    <text evidence="1">The sequence shown here is derived from an EMBL/GenBank/DDBJ whole genome shotgun (WGS) entry which is preliminary data.</text>
</comment>
<evidence type="ECO:0000313" key="2">
    <source>
        <dbReference type="Proteomes" id="UP001635816"/>
    </source>
</evidence>